<dbReference type="InterPro" id="IPR001789">
    <property type="entry name" value="Sig_transdc_resp-reg_receiver"/>
</dbReference>
<dbReference type="SMART" id="SM00850">
    <property type="entry name" value="LytTR"/>
    <property type="match status" value="1"/>
</dbReference>
<dbReference type="Proteomes" id="UP000469125">
    <property type="component" value="Unassembled WGS sequence"/>
</dbReference>
<keyword evidence="1" id="KW-0597">Phosphoprotein</keyword>
<accession>A0A6N8FFT4</accession>
<gene>
    <name evidence="4" type="ORF">GMD78_03910</name>
</gene>
<dbReference type="InterPro" id="IPR007492">
    <property type="entry name" value="LytTR_DNA-bd_dom"/>
</dbReference>
<name>A0A6N8FFT4_9BACI</name>
<dbReference type="RefSeq" id="WP_155667329.1">
    <property type="nucleotide sequence ID" value="NZ_WOCA01000002.1"/>
</dbReference>
<evidence type="ECO:0000313" key="4">
    <source>
        <dbReference type="EMBL" id="MUK87546.1"/>
    </source>
</evidence>
<dbReference type="PROSITE" id="PS50930">
    <property type="entry name" value="HTH_LYTTR"/>
    <property type="match status" value="1"/>
</dbReference>
<keyword evidence="5" id="KW-1185">Reference proteome</keyword>
<sequence length="247" mass="28233">MKIHAMIVEDERLAREELAYLLQQEEDVLLCPSAENGEQLLTLYQEYQPDVIFLDIHMPGINGVEVAKILRDEQTQQKTPLIVFTTAYESYGVQAFDLQATDYLLKPFDDARFQTAMDRVRSALPQKVSRKPKIDKLVVSIDEKMVVVDPKQIGFAVRDGRSIKIHTLKNDVMETKMNLKELEDKLTGFPFYRPHRSYLVNIDAIKEITPWFNGAYNLVIKDEENSTIPVSRTAAKGLFEALEGISP</sequence>
<dbReference type="Pfam" id="PF00072">
    <property type="entry name" value="Response_reg"/>
    <property type="match status" value="1"/>
</dbReference>
<proteinExistence type="predicted"/>
<evidence type="ECO:0000256" key="1">
    <source>
        <dbReference type="PROSITE-ProRule" id="PRU00169"/>
    </source>
</evidence>
<dbReference type="Pfam" id="PF04397">
    <property type="entry name" value="LytTR"/>
    <property type="match status" value="1"/>
</dbReference>
<evidence type="ECO:0000259" key="2">
    <source>
        <dbReference type="PROSITE" id="PS50110"/>
    </source>
</evidence>
<reference evidence="4 5" key="1">
    <citation type="submission" date="2019-11" db="EMBL/GenBank/DDBJ databases">
        <authorList>
            <person name="Li X."/>
        </authorList>
    </citation>
    <scope>NUCLEOTIDE SEQUENCE [LARGE SCALE GENOMIC DNA]</scope>
    <source>
        <strain evidence="4 5">L9</strain>
    </source>
</reference>
<dbReference type="CDD" id="cd17532">
    <property type="entry name" value="REC_LytTR_AlgR-like"/>
    <property type="match status" value="1"/>
</dbReference>
<dbReference type="InterPro" id="IPR046947">
    <property type="entry name" value="LytR-like"/>
</dbReference>
<dbReference type="GO" id="GO:0003677">
    <property type="term" value="F:DNA binding"/>
    <property type="evidence" value="ECO:0007669"/>
    <property type="project" value="InterPro"/>
</dbReference>
<protein>
    <submittedName>
        <fullName evidence="4">Response regulator</fullName>
    </submittedName>
</protein>
<dbReference type="PROSITE" id="PS50110">
    <property type="entry name" value="RESPONSE_REGULATORY"/>
    <property type="match status" value="1"/>
</dbReference>
<dbReference type="Gene3D" id="3.40.50.2300">
    <property type="match status" value="1"/>
</dbReference>
<feature type="domain" description="Response regulatory" evidence="2">
    <location>
        <begin position="4"/>
        <end position="121"/>
    </location>
</feature>
<evidence type="ECO:0000313" key="5">
    <source>
        <dbReference type="Proteomes" id="UP000469125"/>
    </source>
</evidence>
<dbReference type="SUPFAM" id="SSF52172">
    <property type="entry name" value="CheY-like"/>
    <property type="match status" value="1"/>
</dbReference>
<feature type="domain" description="HTH LytTR-type" evidence="3">
    <location>
        <begin position="137"/>
        <end position="244"/>
    </location>
</feature>
<dbReference type="SMART" id="SM00448">
    <property type="entry name" value="REC"/>
    <property type="match status" value="1"/>
</dbReference>
<dbReference type="PANTHER" id="PTHR37299">
    <property type="entry name" value="TRANSCRIPTIONAL REGULATOR-RELATED"/>
    <property type="match status" value="1"/>
</dbReference>
<organism evidence="4 5">
    <name type="scientific">Ornithinibacillus caprae</name>
    <dbReference type="NCBI Taxonomy" id="2678566"/>
    <lineage>
        <taxon>Bacteria</taxon>
        <taxon>Bacillati</taxon>
        <taxon>Bacillota</taxon>
        <taxon>Bacilli</taxon>
        <taxon>Bacillales</taxon>
        <taxon>Bacillaceae</taxon>
        <taxon>Ornithinibacillus</taxon>
    </lineage>
</organism>
<dbReference type="GO" id="GO:0000156">
    <property type="term" value="F:phosphorelay response regulator activity"/>
    <property type="evidence" value="ECO:0007669"/>
    <property type="project" value="InterPro"/>
</dbReference>
<dbReference type="InterPro" id="IPR011006">
    <property type="entry name" value="CheY-like_superfamily"/>
</dbReference>
<feature type="modified residue" description="4-aspartylphosphate" evidence="1">
    <location>
        <position position="55"/>
    </location>
</feature>
<dbReference type="AlphaFoldDB" id="A0A6N8FFT4"/>
<evidence type="ECO:0000259" key="3">
    <source>
        <dbReference type="PROSITE" id="PS50930"/>
    </source>
</evidence>
<comment type="caution">
    <text evidence="4">The sequence shown here is derived from an EMBL/GenBank/DDBJ whole genome shotgun (WGS) entry which is preliminary data.</text>
</comment>
<dbReference type="EMBL" id="WOCA01000002">
    <property type="protein sequence ID" value="MUK87546.1"/>
    <property type="molecule type" value="Genomic_DNA"/>
</dbReference>
<dbReference type="Gene3D" id="2.40.50.1020">
    <property type="entry name" value="LytTr DNA-binding domain"/>
    <property type="match status" value="1"/>
</dbReference>
<dbReference type="PANTHER" id="PTHR37299:SF1">
    <property type="entry name" value="STAGE 0 SPORULATION PROTEIN A HOMOLOG"/>
    <property type="match status" value="1"/>
</dbReference>